<evidence type="ECO:0000256" key="11">
    <source>
        <dbReference type="ARBA" id="ARBA00022989"/>
    </source>
</evidence>
<dbReference type="PROSITE" id="PS50885">
    <property type="entry name" value="HAMP"/>
    <property type="match status" value="1"/>
</dbReference>
<dbReference type="CDD" id="cd00075">
    <property type="entry name" value="HATPase"/>
    <property type="match status" value="1"/>
</dbReference>
<comment type="catalytic activity">
    <reaction evidence="1">
        <text>ATP + protein L-histidine = ADP + protein N-phospho-L-histidine.</text>
        <dbReference type="EC" id="2.7.13.3"/>
    </reaction>
</comment>
<dbReference type="InterPro" id="IPR003660">
    <property type="entry name" value="HAMP_dom"/>
</dbReference>
<evidence type="ECO:0000256" key="7">
    <source>
        <dbReference type="ARBA" id="ARBA00022692"/>
    </source>
</evidence>
<dbReference type="CDD" id="cd00082">
    <property type="entry name" value="HisKA"/>
    <property type="match status" value="1"/>
</dbReference>
<organism evidence="15 16">
    <name type="scientific">Thermomonospora cellulosilytica</name>
    <dbReference type="NCBI Taxonomy" id="1411118"/>
    <lineage>
        <taxon>Bacteria</taxon>
        <taxon>Bacillati</taxon>
        <taxon>Actinomycetota</taxon>
        <taxon>Actinomycetes</taxon>
        <taxon>Streptosporangiales</taxon>
        <taxon>Thermomonosporaceae</taxon>
        <taxon>Thermomonospora</taxon>
    </lineage>
</organism>
<dbReference type="PROSITE" id="PS50109">
    <property type="entry name" value="HIS_KIN"/>
    <property type="match status" value="1"/>
</dbReference>
<dbReference type="PRINTS" id="PR00344">
    <property type="entry name" value="BCTRLSENSOR"/>
</dbReference>
<evidence type="ECO:0000256" key="1">
    <source>
        <dbReference type="ARBA" id="ARBA00000085"/>
    </source>
</evidence>
<dbReference type="PANTHER" id="PTHR44936:SF10">
    <property type="entry name" value="SENSOR PROTEIN RSTB"/>
    <property type="match status" value="1"/>
</dbReference>
<dbReference type="InterPro" id="IPR050980">
    <property type="entry name" value="2C_sensor_his_kinase"/>
</dbReference>
<dbReference type="GO" id="GO:0000155">
    <property type="term" value="F:phosphorelay sensor kinase activity"/>
    <property type="evidence" value="ECO:0007669"/>
    <property type="project" value="InterPro"/>
</dbReference>
<dbReference type="SMART" id="SM00388">
    <property type="entry name" value="HisKA"/>
    <property type="match status" value="1"/>
</dbReference>
<name>A0A7W3MYE4_9ACTN</name>
<evidence type="ECO:0000256" key="3">
    <source>
        <dbReference type="ARBA" id="ARBA00012438"/>
    </source>
</evidence>
<accession>A0A7W3MYE4</accession>
<comment type="caution">
    <text evidence="15">The sequence shown here is derived from an EMBL/GenBank/DDBJ whole genome shotgun (WGS) entry which is preliminary data.</text>
</comment>
<dbReference type="SUPFAM" id="SSF55874">
    <property type="entry name" value="ATPase domain of HSP90 chaperone/DNA topoisomerase II/histidine kinase"/>
    <property type="match status" value="1"/>
</dbReference>
<dbReference type="AlphaFoldDB" id="A0A7W3MYE4"/>
<evidence type="ECO:0000256" key="8">
    <source>
        <dbReference type="ARBA" id="ARBA00022741"/>
    </source>
</evidence>
<evidence type="ECO:0000256" key="2">
    <source>
        <dbReference type="ARBA" id="ARBA00004651"/>
    </source>
</evidence>
<keyword evidence="11" id="KW-1133">Transmembrane helix</keyword>
<keyword evidence="6" id="KW-0808">Transferase</keyword>
<dbReference type="FunFam" id="1.10.287.130:FF:000001">
    <property type="entry name" value="Two-component sensor histidine kinase"/>
    <property type="match status" value="1"/>
</dbReference>
<feature type="domain" description="HAMP" evidence="14">
    <location>
        <begin position="62"/>
        <end position="114"/>
    </location>
</feature>
<dbReference type="GO" id="GO:0005524">
    <property type="term" value="F:ATP binding"/>
    <property type="evidence" value="ECO:0007669"/>
    <property type="project" value="UniProtKB-KW"/>
</dbReference>
<feature type="domain" description="Histidine kinase" evidence="13">
    <location>
        <begin position="122"/>
        <end position="333"/>
    </location>
</feature>
<keyword evidence="8" id="KW-0547">Nucleotide-binding</keyword>
<keyword evidence="11" id="KW-0472">Membrane</keyword>
<dbReference type="CDD" id="cd06225">
    <property type="entry name" value="HAMP"/>
    <property type="match status" value="1"/>
</dbReference>
<keyword evidence="9 15" id="KW-0418">Kinase</keyword>
<keyword evidence="10" id="KW-0067">ATP-binding</keyword>
<comment type="subcellular location">
    <subcellularLocation>
        <location evidence="2">Cell membrane</location>
        <topology evidence="2">Multi-pass membrane protein</topology>
    </subcellularLocation>
</comment>
<dbReference type="InterPro" id="IPR004358">
    <property type="entry name" value="Sig_transdc_His_kin-like_C"/>
</dbReference>
<dbReference type="GO" id="GO:0005886">
    <property type="term" value="C:plasma membrane"/>
    <property type="evidence" value="ECO:0007669"/>
    <property type="project" value="UniProtKB-SubCell"/>
</dbReference>
<evidence type="ECO:0000256" key="12">
    <source>
        <dbReference type="ARBA" id="ARBA00023012"/>
    </source>
</evidence>
<evidence type="ECO:0000259" key="13">
    <source>
        <dbReference type="PROSITE" id="PS50109"/>
    </source>
</evidence>
<dbReference type="SMART" id="SM00387">
    <property type="entry name" value="HATPase_c"/>
    <property type="match status" value="1"/>
</dbReference>
<dbReference type="SUPFAM" id="SSF47384">
    <property type="entry name" value="Homodimeric domain of signal transducing histidine kinase"/>
    <property type="match status" value="1"/>
</dbReference>
<dbReference type="RefSeq" id="WP_182705744.1">
    <property type="nucleotide sequence ID" value="NZ_JACJII010000001.1"/>
</dbReference>
<reference evidence="15 16" key="1">
    <citation type="submission" date="2020-08" db="EMBL/GenBank/DDBJ databases">
        <title>Sequencing the genomes of 1000 actinobacteria strains.</title>
        <authorList>
            <person name="Klenk H.-P."/>
        </authorList>
    </citation>
    <scope>NUCLEOTIDE SEQUENCE [LARGE SCALE GENOMIC DNA]</scope>
    <source>
        <strain evidence="15 16">DSM 45823</strain>
    </source>
</reference>
<evidence type="ECO:0000313" key="15">
    <source>
        <dbReference type="EMBL" id="MBA9004182.1"/>
    </source>
</evidence>
<evidence type="ECO:0000256" key="4">
    <source>
        <dbReference type="ARBA" id="ARBA00022475"/>
    </source>
</evidence>
<dbReference type="SMART" id="SM00304">
    <property type="entry name" value="HAMP"/>
    <property type="match status" value="1"/>
</dbReference>
<dbReference type="Gene3D" id="3.30.565.10">
    <property type="entry name" value="Histidine kinase-like ATPase, C-terminal domain"/>
    <property type="match status" value="1"/>
</dbReference>
<protein>
    <recommendedName>
        <fullName evidence="3">histidine kinase</fullName>
        <ecNumber evidence="3">2.7.13.3</ecNumber>
    </recommendedName>
</protein>
<evidence type="ECO:0000256" key="9">
    <source>
        <dbReference type="ARBA" id="ARBA00022777"/>
    </source>
</evidence>
<keyword evidence="5" id="KW-0597">Phosphoprotein</keyword>
<dbReference type="EC" id="2.7.13.3" evidence="3"/>
<proteinExistence type="predicted"/>
<dbReference type="Pfam" id="PF02518">
    <property type="entry name" value="HATPase_c"/>
    <property type="match status" value="1"/>
</dbReference>
<evidence type="ECO:0000256" key="6">
    <source>
        <dbReference type="ARBA" id="ARBA00022679"/>
    </source>
</evidence>
<gene>
    <name evidence="15" type="ORF">HNR21_003064</name>
</gene>
<keyword evidence="16" id="KW-1185">Reference proteome</keyword>
<dbReference type="InterPro" id="IPR036097">
    <property type="entry name" value="HisK_dim/P_sf"/>
</dbReference>
<dbReference type="InterPro" id="IPR003661">
    <property type="entry name" value="HisK_dim/P_dom"/>
</dbReference>
<keyword evidence="4" id="KW-1003">Cell membrane</keyword>
<dbReference type="Gene3D" id="6.10.340.10">
    <property type="match status" value="1"/>
</dbReference>
<sequence length="333" mass="35990">MTIPRPLDPLRSIKLKLGLLVVASTCATALVLKEALEAGIRGRYALPVAVLVSLAVTQFLAHGMTSPLRQMTAVARAMAEGRYDRRVRASSRDEVGELARAFNSMADELAEVDRRRREFIANVSHELRTPISALHAQLENIADGVTPARPQTLRVALDQTERLERLVAQLLDLSRLDGGGRFLDRARFAVRPFLDDAVEQARIAHPQVRFTAEAPSGLAVRADRDRLHQVVANLLDNAARHGGGTVVVTARAVRAGLVLEVADDGPGIPPDQRDRVFERFSRGDSYGSDGGTGLGLAIARWAVELHGGRIEVVDPPAGSARGCRIRALIPDAG</sequence>
<dbReference type="PANTHER" id="PTHR44936">
    <property type="entry name" value="SENSOR PROTEIN CREC"/>
    <property type="match status" value="1"/>
</dbReference>
<dbReference type="Proteomes" id="UP000539313">
    <property type="component" value="Unassembled WGS sequence"/>
</dbReference>
<dbReference type="InterPro" id="IPR003594">
    <property type="entry name" value="HATPase_dom"/>
</dbReference>
<evidence type="ECO:0000259" key="14">
    <source>
        <dbReference type="PROSITE" id="PS50885"/>
    </source>
</evidence>
<keyword evidence="7" id="KW-0812">Transmembrane</keyword>
<dbReference type="InterPro" id="IPR036890">
    <property type="entry name" value="HATPase_C_sf"/>
</dbReference>
<dbReference type="EMBL" id="JACJII010000001">
    <property type="protein sequence ID" value="MBA9004182.1"/>
    <property type="molecule type" value="Genomic_DNA"/>
</dbReference>
<dbReference type="Pfam" id="PF00672">
    <property type="entry name" value="HAMP"/>
    <property type="match status" value="1"/>
</dbReference>
<dbReference type="Pfam" id="PF00512">
    <property type="entry name" value="HisKA"/>
    <property type="match status" value="1"/>
</dbReference>
<keyword evidence="12" id="KW-0902">Two-component regulatory system</keyword>
<dbReference type="SUPFAM" id="SSF158472">
    <property type="entry name" value="HAMP domain-like"/>
    <property type="match status" value="1"/>
</dbReference>
<dbReference type="Gene3D" id="1.10.287.130">
    <property type="match status" value="1"/>
</dbReference>
<evidence type="ECO:0000313" key="16">
    <source>
        <dbReference type="Proteomes" id="UP000539313"/>
    </source>
</evidence>
<dbReference type="InterPro" id="IPR005467">
    <property type="entry name" value="His_kinase_dom"/>
</dbReference>
<evidence type="ECO:0000256" key="5">
    <source>
        <dbReference type="ARBA" id="ARBA00022553"/>
    </source>
</evidence>
<evidence type="ECO:0000256" key="10">
    <source>
        <dbReference type="ARBA" id="ARBA00022840"/>
    </source>
</evidence>